<protein>
    <recommendedName>
        <fullName evidence="3">HNH nuclease domain-containing protein</fullName>
    </recommendedName>
</protein>
<dbReference type="EMBL" id="JAPFFF010000011">
    <property type="protein sequence ID" value="KAK8877917.1"/>
    <property type="molecule type" value="Genomic_DNA"/>
</dbReference>
<proteinExistence type="predicted"/>
<dbReference type="Gene3D" id="3.90.75.20">
    <property type="match status" value="1"/>
</dbReference>
<gene>
    <name evidence="1" type="ORF">M9Y10_004680</name>
</gene>
<keyword evidence="2" id="KW-1185">Reference proteome</keyword>
<evidence type="ECO:0000313" key="2">
    <source>
        <dbReference type="Proteomes" id="UP001470230"/>
    </source>
</evidence>
<dbReference type="SUPFAM" id="SSF54060">
    <property type="entry name" value="His-Me finger endonucleases"/>
    <property type="match status" value="1"/>
</dbReference>
<name>A0ABR2JJB0_9EUKA</name>
<evidence type="ECO:0000313" key="1">
    <source>
        <dbReference type="EMBL" id="KAK8877917.1"/>
    </source>
</evidence>
<reference evidence="1 2" key="1">
    <citation type="submission" date="2024-04" db="EMBL/GenBank/DDBJ databases">
        <title>Tritrichomonas musculus Genome.</title>
        <authorList>
            <person name="Alves-Ferreira E."/>
            <person name="Grigg M."/>
            <person name="Lorenzi H."/>
            <person name="Galac M."/>
        </authorList>
    </citation>
    <scope>NUCLEOTIDE SEQUENCE [LARGE SCALE GENOMIC DNA]</scope>
    <source>
        <strain evidence="1 2">EAF2021</strain>
    </source>
</reference>
<evidence type="ECO:0008006" key="3">
    <source>
        <dbReference type="Google" id="ProtNLM"/>
    </source>
</evidence>
<comment type="caution">
    <text evidence="1">The sequence shown here is derived from an EMBL/GenBank/DDBJ whole genome shotgun (WGS) entry which is preliminary data.</text>
</comment>
<dbReference type="Proteomes" id="UP001470230">
    <property type="component" value="Unassembled WGS sequence"/>
</dbReference>
<accession>A0ABR2JJB0</accession>
<sequence>MTEQINVENNVVEFVPLLDFENDYEILNQYPFTIRRIRDHYVISEFIDNGYSTVTINRQPYKNHLLIARQFIDNPDNLPFIDHLNHDRLDYHLSNLRWVSSSQNNFNKSSHRGVQYEFIDNLPKDSIKVLFYDTRTEHREFEDKKYYYYHNEENEEDIFYGRINETTYRILHINIIRNGSRAVSMRDINNKNVTVMINRFKYQHTVD</sequence>
<organism evidence="1 2">
    <name type="scientific">Tritrichomonas musculus</name>
    <dbReference type="NCBI Taxonomy" id="1915356"/>
    <lineage>
        <taxon>Eukaryota</taxon>
        <taxon>Metamonada</taxon>
        <taxon>Parabasalia</taxon>
        <taxon>Tritrichomonadida</taxon>
        <taxon>Tritrichomonadidae</taxon>
        <taxon>Tritrichomonas</taxon>
    </lineage>
</organism>
<dbReference type="InterPro" id="IPR044925">
    <property type="entry name" value="His-Me_finger_sf"/>
</dbReference>